<dbReference type="GO" id="GO:0003700">
    <property type="term" value="F:DNA-binding transcription factor activity"/>
    <property type="evidence" value="ECO:0007669"/>
    <property type="project" value="TreeGrafter"/>
</dbReference>
<dbReference type="InterPro" id="IPR001647">
    <property type="entry name" value="HTH_TetR"/>
</dbReference>
<dbReference type="Proteomes" id="UP000199334">
    <property type="component" value="Unassembled WGS sequence"/>
</dbReference>
<dbReference type="Pfam" id="PF00440">
    <property type="entry name" value="TetR_N"/>
    <property type="match status" value="1"/>
</dbReference>
<keyword evidence="3" id="KW-0804">Transcription</keyword>
<dbReference type="InterPro" id="IPR050109">
    <property type="entry name" value="HTH-type_TetR-like_transc_reg"/>
</dbReference>
<dbReference type="STRING" id="237069.SAMN05216498_1409"/>
<evidence type="ECO:0000256" key="2">
    <source>
        <dbReference type="ARBA" id="ARBA00023125"/>
    </source>
</evidence>
<feature type="domain" description="HTH tetR-type" evidence="5">
    <location>
        <begin position="22"/>
        <end position="82"/>
    </location>
</feature>
<reference evidence="6 7" key="1">
    <citation type="submission" date="2016-10" db="EMBL/GenBank/DDBJ databases">
        <authorList>
            <person name="de Groot N.N."/>
        </authorList>
    </citation>
    <scope>NUCLEOTIDE SEQUENCE [LARGE SCALE GENOMIC DNA]</scope>
    <source>
        <strain evidence="6 7">CGMCC 1.3442</strain>
    </source>
</reference>
<evidence type="ECO:0000259" key="5">
    <source>
        <dbReference type="PROSITE" id="PS50977"/>
    </source>
</evidence>
<keyword evidence="2 4" id="KW-0238">DNA-binding</keyword>
<protein>
    <submittedName>
        <fullName evidence="6">DNA-binding transcriptional regulator, AcrR family</fullName>
    </submittedName>
</protein>
<dbReference type="Gene3D" id="1.10.357.10">
    <property type="entry name" value="Tetracycline Repressor, domain 2"/>
    <property type="match status" value="1"/>
</dbReference>
<dbReference type="EMBL" id="FNIG01000002">
    <property type="protein sequence ID" value="SDN08601.1"/>
    <property type="molecule type" value="Genomic_DNA"/>
</dbReference>
<organism evidence="6 7">
    <name type="scientific">Tenuibacillus multivorans</name>
    <dbReference type="NCBI Taxonomy" id="237069"/>
    <lineage>
        <taxon>Bacteria</taxon>
        <taxon>Bacillati</taxon>
        <taxon>Bacillota</taxon>
        <taxon>Bacilli</taxon>
        <taxon>Bacillales</taxon>
        <taxon>Bacillaceae</taxon>
        <taxon>Tenuibacillus</taxon>
    </lineage>
</organism>
<dbReference type="GO" id="GO:0000976">
    <property type="term" value="F:transcription cis-regulatory region binding"/>
    <property type="evidence" value="ECO:0007669"/>
    <property type="project" value="TreeGrafter"/>
</dbReference>
<dbReference type="PROSITE" id="PS50977">
    <property type="entry name" value="HTH_TETR_2"/>
    <property type="match status" value="1"/>
</dbReference>
<feature type="DNA-binding region" description="H-T-H motif" evidence="4">
    <location>
        <begin position="45"/>
        <end position="64"/>
    </location>
</feature>
<dbReference type="InterPro" id="IPR023772">
    <property type="entry name" value="DNA-bd_HTH_TetR-type_CS"/>
</dbReference>
<dbReference type="PANTHER" id="PTHR30055">
    <property type="entry name" value="HTH-TYPE TRANSCRIPTIONAL REGULATOR RUTR"/>
    <property type="match status" value="1"/>
</dbReference>
<evidence type="ECO:0000313" key="6">
    <source>
        <dbReference type="EMBL" id="SDN08601.1"/>
    </source>
</evidence>
<dbReference type="InterPro" id="IPR009057">
    <property type="entry name" value="Homeodomain-like_sf"/>
</dbReference>
<evidence type="ECO:0000313" key="7">
    <source>
        <dbReference type="Proteomes" id="UP000199334"/>
    </source>
</evidence>
<gene>
    <name evidence="6" type="ORF">SAMN05216498_1409</name>
</gene>
<proteinExistence type="predicted"/>
<sequence>MNSGQLIQEAFIISPRKPVDQQLERNTILNVARDLFVEKGYRGVSMRQIAATLNVSHGAIYYHFQNKASLLYSIVAEDFSLLDQELEKVMNMGISDKEKLIEIFMAYIKFGVTHSKHYEIMFLIKDENINTLMNRGPNESYEKFAKAVYQLCGPQVLTPQKMWSIFLSLHGFVTHYIKCEETFENIKGIATSHAEFILTTIEI</sequence>
<accession>A0A1G9YJE0</accession>
<dbReference type="AlphaFoldDB" id="A0A1G9YJE0"/>
<dbReference type="SUPFAM" id="SSF46689">
    <property type="entry name" value="Homeodomain-like"/>
    <property type="match status" value="1"/>
</dbReference>
<keyword evidence="1" id="KW-0805">Transcription regulation</keyword>
<dbReference type="PANTHER" id="PTHR30055:SF234">
    <property type="entry name" value="HTH-TYPE TRANSCRIPTIONAL REGULATOR BETI"/>
    <property type="match status" value="1"/>
</dbReference>
<dbReference type="PROSITE" id="PS01081">
    <property type="entry name" value="HTH_TETR_1"/>
    <property type="match status" value="1"/>
</dbReference>
<evidence type="ECO:0000256" key="1">
    <source>
        <dbReference type="ARBA" id="ARBA00023015"/>
    </source>
</evidence>
<evidence type="ECO:0000256" key="3">
    <source>
        <dbReference type="ARBA" id="ARBA00023163"/>
    </source>
</evidence>
<evidence type="ECO:0000256" key="4">
    <source>
        <dbReference type="PROSITE-ProRule" id="PRU00335"/>
    </source>
</evidence>
<dbReference type="PRINTS" id="PR00455">
    <property type="entry name" value="HTHTETR"/>
</dbReference>
<keyword evidence="7" id="KW-1185">Reference proteome</keyword>
<name>A0A1G9YJE0_9BACI</name>